<keyword evidence="3" id="KW-1185">Reference proteome</keyword>
<dbReference type="RefSeq" id="WP_198315641.1">
    <property type="nucleotide sequence ID" value="NZ_WRXN01000003.1"/>
</dbReference>
<proteinExistence type="predicted"/>
<evidence type="ECO:0000256" key="1">
    <source>
        <dbReference type="SAM" id="Phobius"/>
    </source>
</evidence>
<keyword evidence="1" id="KW-1133">Transmembrane helix</keyword>
<feature type="transmembrane region" description="Helical" evidence="1">
    <location>
        <begin position="12"/>
        <end position="32"/>
    </location>
</feature>
<dbReference type="EMBL" id="WRXN01000003">
    <property type="protein sequence ID" value="MVT08307.1"/>
    <property type="molecule type" value="Genomic_DNA"/>
</dbReference>
<keyword evidence="1" id="KW-0812">Transmembrane</keyword>
<comment type="caution">
    <text evidence="2">The sequence shown here is derived from an EMBL/GenBank/DDBJ whole genome shotgun (WGS) entry which is preliminary data.</text>
</comment>
<evidence type="ECO:0000313" key="2">
    <source>
        <dbReference type="EMBL" id="MVT08307.1"/>
    </source>
</evidence>
<reference evidence="2 3" key="1">
    <citation type="submission" date="2019-12" db="EMBL/GenBank/DDBJ databases">
        <title>Chitinophaga sp. strain ysch24 (GDMCC 1.1355), whole genome shotgun sequence.</title>
        <authorList>
            <person name="Zhang X."/>
        </authorList>
    </citation>
    <scope>NUCLEOTIDE SEQUENCE [LARGE SCALE GENOMIC DNA]</scope>
    <source>
        <strain evidence="3">ysch24</strain>
    </source>
</reference>
<name>A0A7K1U1S4_9BACT</name>
<dbReference type="Proteomes" id="UP000461730">
    <property type="component" value="Unassembled WGS sequence"/>
</dbReference>
<dbReference type="AlphaFoldDB" id="A0A7K1U1S4"/>
<sequence length="102" mass="11361">MKQQNEKSPHILNASSNLLGICFIVLTSLKLLDKSRNTIIDEITVIAIILFMASCILSFLSIRSTSSNKKSELLERIADFIFLGGLSLLFITTILFSLDLIQ</sequence>
<feature type="transmembrane region" description="Helical" evidence="1">
    <location>
        <begin position="39"/>
        <end position="60"/>
    </location>
</feature>
<keyword evidence="1" id="KW-0472">Membrane</keyword>
<organism evidence="2 3">
    <name type="scientific">Chitinophaga tropicalis</name>
    <dbReference type="NCBI Taxonomy" id="2683588"/>
    <lineage>
        <taxon>Bacteria</taxon>
        <taxon>Pseudomonadati</taxon>
        <taxon>Bacteroidota</taxon>
        <taxon>Chitinophagia</taxon>
        <taxon>Chitinophagales</taxon>
        <taxon>Chitinophagaceae</taxon>
        <taxon>Chitinophaga</taxon>
    </lineage>
</organism>
<protein>
    <submittedName>
        <fullName evidence="2">Uncharacterized protein</fullName>
    </submittedName>
</protein>
<gene>
    <name evidence="2" type="ORF">GO493_08555</name>
</gene>
<feature type="transmembrane region" description="Helical" evidence="1">
    <location>
        <begin position="80"/>
        <end position="101"/>
    </location>
</feature>
<evidence type="ECO:0000313" key="3">
    <source>
        <dbReference type="Proteomes" id="UP000461730"/>
    </source>
</evidence>
<accession>A0A7K1U1S4</accession>